<dbReference type="PROSITE" id="PS50006">
    <property type="entry name" value="FHA_DOMAIN"/>
    <property type="match status" value="1"/>
</dbReference>
<dbReference type="InterPro" id="IPR008984">
    <property type="entry name" value="SMAD_FHA_dom_sf"/>
</dbReference>
<dbReference type="SUPFAM" id="SSF49879">
    <property type="entry name" value="SMAD/FHA domain"/>
    <property type="match status" value="1"/>
</dbReference>
<evidence type="ECO:0000259" key="2">
    <source>
        <dbReference type="PROSITE" id="PS50006"/>
    </source>
</evidence>
<dbReference type="InterPro" id="IPR000253">
    <property type="entry name" value="FHA_dom"/>
</dbReference>
<dbReference type="EMBL" id="CADCVO010000089">
    <property type="protein sequence ID" value="CAA9472809.1"/>
    <property type="molecule type" value="Genomic_DNA"/>
</dbReference>
<proteinExistence type="predicted"/>
<feature type="domain" description="FHA" evidence="2">
    <location>
        <begin position="112"/>
        <end position="162"/>
    </location>
</feature>
<dbReference type="AlphaFoldDB" id="A0A6J4RMD2"/>
<dbReference type="SMART" id="SM00240">
    <property type="entry name" value="FHA"/>
    <property type="match status" value="1"/>
</dbReference>
<gene>
    <name evidence="3" type="ORF">AVDCRST_MAG13-596</name>
</gene>
<name>A0A6J4RMD2_9ACTN</name>
<reference evidence="3" key="1">
    <citation type="submission" date="2020-02" db="EMBL/GenBank/DDBJ databases">
        <authorList>
            <person name="Meier V. D."/>
        </authorList>
    </citation>
    <scope>NUCLEOTIDE SEQUENCE</scope>
    <source>
        <strain evidence="3">AVDCRST_MAG13</strain>
    </source>
</reference>
<accession>A0A6J4RMD2</accession>
<organism evidence="3">
    <name type="scientific">uncultured Solirubrobacteraceae bacterium</name>
    <dbReference type="NCBI Taxonomy" id="1162706"/>
    <lineage>
        <taxon>Bacteria</taxon>
        <taxon>Bacillati</taxon>
        <taxon>Actinomycetota</taxon>
        <taxon>Thermoleophilia</taxon>
        <taxon>Solirubrobacterales</taxon>
        <taxon>Solirubrobacteraceae</taxon>
        <taxon>environmental samples</taxon>
    </lineage>
</organism>
<protein>
    <recommendedName>
        <fullName evidence="2">FHA domain-containing protein</fullName>
    </recommendedName>
</protein>
<dbReference type="Pfam" id="PF00498">
    <property type="entry name" value="FHA"/>
    <property type="match status" value="1"/>
</dbReference>
<dbReference type="CDD" id="cd00060">
    <property type="entry name" value="FHA"/>
    <property type="match status" value="1"/>
</dbReference>
<keyword evidence="1" id="KW-0597">Phosphoprotein</keyword>
<dbReference type="Gene3D" id="2.60.200.20">
    <property type="match status" value="1"/>
</dbReference>
<evidence type="ECO:0000256" key="1">
    <source>
        <dbReference type="ARBA" id="ARBA00022553"/>
    </source>
</evidence>
<sequence length="185" mass="20028">MDGARAGRHHPPVDRLEARRRRTLAAVAAAYDAQLIDTRSMELRVEAALSAGTEAALERPRAGLPEDGALTREVVGGARWIAGLLAGDAPAVREHAWIDLAALAAAGPDGRWTVGRSSRCDLRIDGSPMVSRVHCELVLRGGRWYLQDLSSTFGTYLGARRIVSAPLGRLLPVTLADVRLRWHGR</sequence>
<evidence type="ECO:0000313" key="3">
    <source>
        <dbReference type="EMBL" id="CAA9472809.1"/>
    </source>
</evidence>